<keyword evidence="1" id="KW-0503">Monooxygenase</keyword>
<dbReference type="SUPFAM" id="SSF54909">
    <property type="entry name" value="Dimeric alpha+beta barrel"/>
    <property type="match status" value="1"/>
</dbReference>
<proteinExistence type="predicted"/>
<gene>
    <name evidence="1" type="ORF">ACS04_11980</name>
</gene>
<sequence length="99" mass="10760">MINTGLLARIEAKPEHAAQVQELLESALELARQESQTVTWYSFRLGPTSFGVFDTFKDEAGREAHLNGKIAAALMDIAPTLLADAPDIQKIDVLAAKLP</sequence>
<dbReference type="InterPro" id="IPR011008">
    <property type="entry name" value="Dimeric_a/b-barrel"/>
</dbReference>
<dbReference type="AlphaFoldDB" id="A0A0J6XQP6"/>
<organism evidence="1 2">
    <name type="scientific">Streptomyces roseus</name>
    <dbReference type="NCBI Taxonomy" id="66430"/>
    <lineage>
        <taxon>Bacteria</taxon>
        <taxon>Bacillati</taxon>
        <taxon>Actinomycetota</taxon>
        <taxon>Actinomycetes</taxon>
        <taxon>Kitasatosporales</taxon>
        <taxon>Streptomycetaceae</taxon>
        <taxon>Streptomyces</taxon>
    </lineage>
</organism>
<keyword evidence="2" id="KW-1185">Reference proteome</keyword>
<dbReference type="RefSeq" id="WP_048476540.1">
    <property type="nucleotide sequence ID" value="NZ_JBIRUD010000022.1"/>
</dbReference>
<dbReference type="Gene3D" id="3.30.70.100">
    <property type="match status" value="1"/>
</dbReference>
<dbReference type="OrthoDB" id="9804891at2"/>
<dbReference type="EMBL" id="LFML01000046">
    <property type="protein sequence ID" value="KMO97539.1"/>
    <property type="molecule type" value="Genomic_DNA"/>
</dbReference>
<dbReference type="Proteomes" id="UP000035932">
    <property type="component" value="Unassembled WGS sequence"/>
</dbReference>
<evidence type="ECO:0000313" key="1">
    <source>
        <dbReference type="EMBL" id="KMO97539.1"/>
    </source>
</evidence>
<evidence type="ECO:0000313" key="2">
    <source>
        <dbReference type="Proteomes" id="UP000035932"/>
    </source>
</evidence>
<comment type="caution">
    <text evidence="1">The sequence shown here is derived from an EMBL/GenBank/DDBJ whole genome shotgun (WGS) entry which is preliminary data.</text>
</comment>
<reference evidence="1 2" key="1">
    <citation type="submission" date="2015-06" db="EMBL/GenBank/DDBJ databases">
        <title>Recapitulation of the evolution of biosynthetic gene clusters reveals hidden chemical diversity on bacterial genomes.</title>
        <authorList>
            <person name="Cruz-Morales P."/>
            <person name="Martinez-Guerrero C."/>
            <person name="Morales-Escalante M.A."/>
            <person name="Yanez-Guerra L.A."/>
            <person name="Kopp J.F."/>
            <person name="Feldmann J."/>
            <person name="Ramos-Aboites H.E."/>
            <person name="Barona-Gomez F."/>
        </authorList>
    </citation>
    <scope>NUCLEOTIDE SEQUENCE [LARGE SCALE GENOMIC DNA]</scope>
    <source>
        <strain evidence="1 2">ATCC 31245</strain>
    </source>
</reference>
<dbReference type="GO" id="GO:0004497">
    <property type="term" value="F:monooxygenase activity"/>
    <property type="evidence" value="ECO:0007669"/>
    <property type="project" value="UniProtKB-KW"/>
</dbReference>
<dbReference type="STRING" id="66430.ACS04_11980"/>
<name>A0A0J6XQP6_9ACTN</name>
<dbReference type="PATRIC" id="fig|66430.4.peg.4815"/>
<accession>A0A0J6XQP6</accession>
<protein>
    <submittedName>
        <fullName evidence="1">Antibiotic biosynthesis monooxygenase</fullName>
    </submittedName>
</protein>
<keyword evidence="1" id="KW-0560">Oxidoreductase</keyword>